<feature type="transmembrane region" description="Helical" evidence="7">
    <location>
        <begin position="137"/>
        <end position="158"/>
    </location>
</feature>
<dbReference type="PANTHER" id="PTHR43549:SF2">
    <property type="entry name" value="MULTIDRUG RESISTANCE PROTEIN NORM-RELATED"/>
    <property type="match status" value="1"/>
</dbReference>
<evidence type="ECO:0000256" key="6">
    <source>
        <dbReference type="ARBA" id="ARBA00023136"/>
    </source>
</evidence>
<dbReference type="EMBL" id="JAVJAN010000025">
    <property type="protein sequence ID" value="MDR5587832.1"/>
    <property type="molecule type" value="Genomic_DNA"/>
</dbReference>
<protein>
    <submittedName>
        <fullName evidence="8">MATE family efflux transporter</fullName>
    </submittedName>
</protein>
<feature type="transmembrane region" description="Helical" evidence="7">
    <location>
        <begin position="318"/>
        <end position="341"/>
    </location>
</feature>
<evidence type="ECO:0000256" key="7">
    <source>
        <dbReference type="SAM" id="Phobius"/>
    </source>
</evidence>
<keyword evidence="6 7" id="KW-0472">Membrane</keyword>
<feature type="transmembrane region" description="Helical" evidence="7">
    <location>
        <begin position="14"/>
        <end position="38"/>
    </location>
</feature>
<feature type="transmembrane region" description="Helical" evidence="7">
    <location>
        <begin position="361"/>
        <end position="383"/>
    </location>
</feature>
<proteinExistence type="predicted"/>
<accession>A0ABU1EHG3</accession>
<dbReference type="NCBIfam" id="TIGR00797">
    <property type="entry name" value="matE"/>
    <property type="match status" value="1"/>
</dbReference>
<evidence type="ECO:0000256" key="3">
    <source>
        <dbReference type="ARBA" id="ARBA00022475"/>
    </source>
</evidence>
<organism evidence="8 9">
    <name type="scientific">Clostridium aquiflavi</name>
    <dbReference type="NCBI Taxonomy" id="3073603"/>
    <lineage>
        <taxon>Bacteria</taxon>
        <taxon>Bacillati</taxon>
        <taxon>Bacillota</taxon>
        <taxon>Clostridia</taxon>
        <taxon>Eubacteriales</taxon>
        <taxon>Clostridiaceae</taxon>
        <taxon>Clostridium</taxon>
    </lineage>
</organism>
<reference evidence="8 9" key="1">
    <citation type="submission" date="2023-09" db="EMBL/GenBank/DDBJ databases">
        <authorList>
            <person name="Zhai L."/>
        </authorList>
    </citation>
    <scope>NUCLEOTIDE SEQUENCE [LARGE SCALE GENOMIC DNA]</scope>
    <source>
        <strain evidence="8 9">5 N-1</strain>
    </source>
</reference>
<keyword evidence="3" id="KW-1003">Cell membrane</keyword>
<sequence>METITKNKMGIKPVFPLLMSMSFPPMISMFVQALYNIVDSMFVARISEDALTAVSLAFPLQNFIIAVAVGTGVGINSYISRKLGEESFDDANNAVTHGLILAFISWIGFILLSILAIKPFFNLFTNSENIFNLGCSYSYIVIIFSFGSLIHIAIEKVLQSTGEMLYPMMLQIFGAAMNIILDPIMIFGLFGFPALGIKGAAIATVISQISAMSLAVIILVLKKHHVKVKTNNFKFSFPLVKEIYTVGFPSILMLSLDSILVMGLNAILVNFSNLAVSLFGIYFKLQTFVFMPIKGLTQGAMPIMGYNYGANNRQRLIITLKSSLIVSIIIMMLGNILFAVFPDKLLMLFNASEEMLSLGTVALRVISISYIAASFNFIFPTLFQSIGNGLYSSVISLMRQLIIILPISYILSKSMGLMGVWISFPIAEIISAIISVLLFVRIYKREPIFKKSN</sequence>
<keyword evidence="9" id="KW-1185">Reference proteome</keyword>
<dbReference type="InterPro" id="IPR002528">
    <property type="entry name" value="MATE_fam"/>
</dbReference>
<feature type="transmembrane region" description="Helical" evidence="7">
    <location>
        <begin position="170"/>
        <end position="194"/>
    </location>
</feature>
<dbReference type="PIRSF" id="PIRSF006603">
    <property type="entry name" value="DinF"/>
    <property type="match status" value="1"/>
</dbReference>
<comment type="caution">
    <text evidence="8">The sequence shown here is derived from an EMBL/GenBank/DDBJ whole genome shotgun (WGS) entry which is preliminary data.</text>
</comment>
<comment type="subcellular location">
    <subcellularLocation>
        <location evidence="1">Cell membrane</location>
        <topology evidence="1">Multi-pass membrane protein</topology>
    </subcellularLocation>
</comment>
<dbReference type="Pfam" id="PF01554">
    <property type="entry name" value="MatE"/>
    <property type="match status" value="2"/>
</dbReference>
<feature type="transmembrane region" description="Helical" evidence="7">
    <location>
        <begin position="99"/>
        <end position="117"/>
    </location>
</feature>
<feature type="transmembrane region" description="Helical" evidence="7">
    <location>
        <begin position="58"/>
        <end position="79"/>
    </location>
</feature>
<dbReference type="CDD" id="cd13144">
    <property type="entry name" value="MATE_like_4"/>
    <property type="match status" value="1"/>
</dbReference>
<dbReference type="InterPro" id="IPR052031">
    <property type="entry name" value="Membrane_Transporter-Flippase"/>
</dbReference>
<gene>
    <name evidence="8" type="ORF">RGC78_10175</name>
</gene>
<keyword evidence="5 7" id="KW-1133">Transmembrane helix</keyword>
<evidence type="ECO:0000313" key="8">
    <source>
        <dbReference type="EMBL" id="MDR5587832.1"/>
    </source>
</evidence>
<feature type="transmembrane region" description="Helical" evidence="7">
    <location>
        <begin position="390"/>
        <end position="412"/>
    </location>
</feature>
<evidence type="ECO:0000256" key="1">
    <source>
        <dbReference type="ARBA" id="ARBA00004651"/>
    </source>
</evidence>
<dbReference type="Proteomes" id="UP001256646">
    <property type="component" value="Unassembled WGS sequence"/>
</dbReference>
<dbReference type="InterPro" id="IPR048279">
    <property type="entry name" value="MdtK-like"/>
</dbReference>
<dbReference type="RefSeq" id="WP_252212394.1">
    <property type="nucleotide sequence ID" value="NZ_JAVJAN010000025.1"/>
</dbReference>
<name>A0ABU1EHG3_9CLOT</name>
<keyword evidence="4 7" id="KW-0812">Transmembrane</keyword>
<feature type="transmembrane region" description="Helical" evidence="7">
    <location>
        <begin position="200"/>
        <end position="221"/>
    </location>
</feature>
<evidence type="ECO:0000256" key="5">
    <source>
        <dbReference type="ARBA" id="ARBA00022989"/>
    </source>
</evidence>
<evidence type="ECO:0000256" key="4">
    <source>
        <dbReference type="ARBA" id="ARBA00022692"/>
    </source>
</evidence>
<feature type="transmembrane region" description="Helical" evidence="7">
    <location>
        <begin position="418"/>
        <end position="443"/>
    </location>
</feature>
<keyword evidence="2" id="KW-0813">Transport</keyword>
<evidence type="ECO:0000256" key="2">
    <source>
        <dbReference type="ARBA" id="ARBA00022448"/>
    </source>
</evidence>
<dbReference type="PANTHER" id="PTHR43549">
    <property type="entry name" value="MULTIDRUG RESISTANCE PROTEIN YPNP-RELATED"/>
    <property type="match status" value="1"/>
</dbReference>
<evidence type="ECO:0000313" key="9">
    <source>
        <dbReference type="Proteomes" id="UP001256646"/>
    </source>
</evidence>